<comment type="caution">
    <text evidence="2">The sequence shown here is derived from an EMBL/GenBank/DDBJ whole genome shotgun (WGS) entry which is preliminary data.</text>
</comment>
<feature type="region of interest" description="Disordered" evidence="1">
    <location>
        <begin position="51"/>
        <end position="72"/>
    </location>
</feature>
<dbReference type="EMBL" id="BAAAQD010000004">
    <property type="protein sequence ID" value="GAA1511463.1"/>
    <property type="molecule type" value="Genomic_DNA"/>
</dbReference>
<reference evidence="2 3" key="1">
    <citation type="journal article" date="2019" name="Int. J. Syst. Evol. Microbiol.">
        <title>The Global Catalogue of Microorganisms (GCM) 10K type strain sequencing project: providing services to taxonomists for standard genome sequencing and annotation.</title>
        <authorList>
            <consortium name="The Broad Institute Genomics Platform"/>
            <consortium name="The Broad Institute Genome Sequencing Center for Infectious Disease"/>
            <person name="Wu L."/>
            <person name="Ma J."/>
        </authorList>
    </citation>
    <scope>NUCLEOTIDE SEQUENCE [LARGE SCALE GENOMIC DNA]</scope>
    <source>
        <strain evidence="2 3">JCM 15933</strain>
    </source>
</reference>
<name>A0ABN2A7C6_9ACTN</name>
<accession>A0ABN2A7C6</accession>
<evidence type="ECO:0000256" key="1">
    <source>
        <dbReference type="SAM" id="MobiDB-lite"/>
    </source>
</evidence>
<evidence type="ECO:0000313" key="3">
    <source>
        <dbReference type="Proteomes" id="UP001501470"/>
    </source>
</evidence>
<dbReference type="RefSeq" id="WP_344502185.1">
    <property type="nucleotide sequence ID" value="NZ_BAAAQD010000004.1"/>
</dbReference>
<gene>
    <name evidence="2" type="ORF">GCM10009827_027160</name>
</gene>
<dbReference type="Proteomes" id="UP001501470">
    <property type="component" value="Unassembled WGS sequence"/>
</dbReference>
<organism evidence="2 3">
    <name type="scientific">Dactylosporangium maewongense</name>
    <dbReference type="NCBI Taxonomy" id="634393"/>
    <lineage>
        <taxon>Bacteria</taxon>
        <taxon>Bacillati</taxon>
        <taxon>Actinomycetota</taxon>
        <taxon>Actinomycetes</taxon>
        <taxon>Micromonosporales</taxon>
        <taxon>Micromonosporaceae</taxon>
        <taxon>Dactylosporangium</taxon>
    </lineage>
</organism>
<protein>
    <recommendedName>
        <fullName evidence="4">DUF3558 domain-containing protein</fullName>
    </recommendedName>
</protein>
<sequence>MSGQRSVSGREPGLQGSVAVAPERSGGGAVKRLLAAGAICILLAGCTDDGERRTPLPAVPTSGGEASALPLPSPSLPPVVVSDGCQGLITPAQVQKSTGLSVQASAGDGAAAVAQYGQAVQSLGLNAQARMCPFGNGGGDQVTIVALTFPDAAQSQKLWTTIKSLEAVGGVGEAALSDRSKTLLARRGKAIVAVYLVVAAAPEANHLSQLQSVANAALAKA</sequence>
<evidence type="ECO:0000313" key="2">
    <source>
        <dbReference type="EMBL" id="GAA1511463.1"/>
    </source>
</evidence>
<feature type="region of interest" description="Disordered" evidence="1">
    <location>
        <begin position="1"/>
        <end position="22"/>
    </location>
</feature>
<proteinExistence type="predicted"/>
<keyword evidence="3" id="KW-1185">Reference proteome</keyword>
<evidence type="ECO:0008006" key="4">
    <source>
        <dbReference type="Google" id="ProtNLM"/>
    </source>
</evidence>